<reference evidence="13" key="1">
    <citation type="submission" date="2019-05" db="EMBL/GenBank/DDBJ databases">
        <authorList>
            <consortium name="Pathogen Informatics"/>
        </authorList>
    </citation>
    <scope>NUCLEOTIDE SEQUENCE [LARGE SCALE GENOMIC DNA]</scope>
    <source>
        <strain evidence="13">NCTC12965</strain>
        <strain evidence="12 15">NCTC13193</strain>
    </source>
</reference>
<dbReference type="RefSeq" id="WP_021807093.1">
    <property type="nucleotide sequence ID" value="NZ_CAMFLQ010000008.1"/>
</dbReference>
<keyword evidence="6 8" id="KW-0408">Iron</keyword>
<feature type="binding site" evidence="8">
    <location>
        <position position="39"/>
    </location>
    <ligand>
        <name>[4Fe-4S] cluster</name>
        <dbReference type="ChEBI" id="CHEBI:49883"/>
        <label>1</label>
    </ligand>
</feature>
<keyword evidence="4 8" id="KW-0677">Repeat</keyword>
<reference evidence="10" key="3">
    <citation type="submission" date="2020-08" db="EMBL/GenBank/DDBJ databases">
        <title>Food and environmental bacterial isolates.</title>
        <authorList>
            <person name="Richter L."/>
            <person name="Du Plessis E.M."/>
            <person name="Duvenage S."/>
            <person name="Allam M."/>
            <person name="Korsten L."/>
        </authorList>
    </citation>
    <scope>NUCLEOTIDE SEQUENCE</scope>
    <source>
        <strain evidence="10">UPMP2127</strain>
    </source>
</reference>
<dbReference type="GeneID" id="30323831"/>
<comment type="function">
    <text evidence="8">Could be involved in the maturation of NapA, the catalytic subunit of the periplasmic nitrate reductase, before its export into the periplasm.</text>
</comment>
<evidence type="ECO:0000313" key="17">
    <source>
        <dbReference type="Proteomes" id="UP001235341"/>
    </source>
</evidence>
<dbReference type="NCBIfam" id="TIGR00402">
    <property type="entry name" value="napF"/>
    <property type="match status" value="1"/>
</dbReference>
<dbReference type="InterPro" id="IPR050572">
    <property type="entry name" value="Fe-S_Ferredoxin"/>
</dbReference>
<evidence type="ECO:0000313" key="13">
    <source>
        <dbReference type="EMBL" id="VTR41610.1"/>
    </source>
</evidence>
<proteinExistence type="inferred from homology"/>
<feature type="binding site" evidence="8">
    <location>
        <position position="46"/>
    </location>
    <ligand>
        <name>[4Fe-4S] cluster</name>
        <dbReference type="ChEBI" id="CHEBI:49883"/>
        <label>1</label>
    </ligand>
</feature>
<evidence type="ECO:0000256" key="6">
    <source>
        <dbReference type="ARBA" id="ARBA00023004"/>
    </source>
</evidence>
<sequence length="165" mass="17862">MAELSRRRLLSGQWRHQTDAIRPPWSREAPLFLAGCTRCQACVNACETGVLISGSGGYPEIDFQRAECTFCRQCADACEAPLFYPPQHQPWQQVASFSAVCLAMQGVECRSCQDSCETQAIRFRPRLGGIAQPALEAAACNGCGACVAGCPTSAIAITRSENNEQ</sequence>
<feature type="binding site" evidence="8">
    <location>
        <position position="71"/>
    </location>
    <ligand>
        <name>[4Fe-4S] cluster</name>
        <dbReference type="ChEBI" id="CHEBI:49883"/>
        <label>2</label>
    </ligand>
</feature>
<feature type="binding site" evidence="8">
    <location>
        <position position="74"/>
    </location>
    <ligand>
        <name>[4Fe-4S] cluster</name>
        <dbReference type="ChEBI" id="CHEBI:49883"/>
        <label>2</label>
    </ligand>
</feature>
<dbReference type="AlphaFoldDB" id="A0A0U4A2W4"/>
<comment type="subunit">
    <text evidence="8">Interacts with the cytoplasmic NapA precursor.</text>
</comment>
<dbReference type="EMBL" id="JACNYO010000003">
    <property type="protein sequence ID" value="MBC3211163.1"/>
    <property type="molecule type" value="Genomic_DNA"/>
</dbReference>
<dbReference type="InterPro" id="IPR017900">
    <property type="entry name" value="4Fe4S_Fe_S_CS"/>
</dbReference>
<comment type="subcellular location">
    <subcellularLocation>
        <location evidence="8">Cytoplasm</location>
    </subcellularLocation>
</comment>
<dbReference type="Gene3D" id="3.30.70.20">
    <property type="match status" value="2"/>
</dbReference>
<reference evidence="14 17" key="5">
    <citation type="submission" date="2023-08" db="EMBL/GenBank/DDBJ databases">
        <title>Complete Genome and Methylome dissection of Serratia fonticola NEB369.</title>
        <authorList>
            <person name="Fomenkov A."/>
            <person name="Roberts R.D."/>
        </authorList>
    </citation>
    <scope>NUCLEOTIDE SEQUENCE [LARGE SCALE GENOMIC DNA]</scope>
    <source>
        <strain evidence="14 17">NEB369</strain>
    </source>
</reference>
<organism evidence="13">
    <name type="scientific">Serratia fonticola</name>
    <dbReference type="NCBI Taxonomy" id="47917"/>
    <lineage>
        <taxon>Bacteria</taxon>
        <taxon>Pseudomonadati</taxon>
        <taxon>Pseudomonadota</taxon>
        <taxon>Gammaproteobacteria</taxon>
        <taxon>Enterobacterales</taxon>
        <taxon>Yersiniaceae</taxon>
        <taxon>Serratia</taxon>
    </lineage>
</organism>
<reference evidence="16" key="2">
    <citation type="submission" date="2020-03" db="EMBL/GenBank/DDBJ databases">
        <title>Genome sequences of seven Enterobacteriaceae strains isolated from Canadian wastewater treatment facilities.</title>
        <authorList>
            <person name="Huang H."/>
            <person name="Chmara J.T."/>
            <person name="Duceppe M.-O."/>
        </authorList>
    </citation>
    <scope>NUCLEOTIDE SEQUENCE [LARGE SCALE GENOMIC DNA]</scope>
    <source>
        <strain evidence="16">Biosolid 3</strain>
    </source>
</reference>
<evidence type="ECO:0000313" key="11">
    <source>
        <dbReference type="EMBL" id="QKJ58233.1"/>
    </source>
</evidence>
<protein>
    <recommendedName>
        <fullName evidence="8">Ferredoxin-type protein NapF</fullName>
    </recommendedName>
</protein>
<evidence type="ECO:0000259" key="9">
    <source>
        <dbReference type="PROSITE" id="PS51379"/>
    </source>
</evidence>
<dbReference type="InterPro" id="IPR004496">
    <property type="entry name" value="NapF"/>
</dbReference>
<feature type="binding site" evidence="8">
    <location>
        <position position="150"/>
    </location>
    <ligand>
        <name>[4Fe-4S] cluster</name>
        <dbReference type="ChEBI" id="CHEBI:49883"/>
        <label>3</label>
    </ligand>
</feature>
<dbReference type="Pfam" id="PF13187">
    <property type="entry name" value="Fer4_9"/>
    <property type="match status" value="1"/>
</dbReference>
<dbReference type="PANTHER" id="PTHR43687">
    <property type="entry name" value="ADENYLYLSULFATE REDUCTASE, BETA SUBUNIT"/>
    <property type="match status" value="1"/>
</dbReference>
<dbReference type="OrthoDB" id="9808559at2"/>
<feature type="binding site" evidence="8">
    <location>
        <position position="36"/>
    </location>
    <ligand>
        <name>[4Fe-4S] cluster</name>
        <dbReference type="ChEBI" id="CHEBI:49883"/>
        <label>1</label>
    </ligand>
</feature>
<evidence type="ECO:0000256" key="4">
    <source>
        <dbReference type="ARBA" id="ARBA00022737"/>
    </source>
</evidence>
<keyword evidence="7 8" id="KW-0411">Iron-sulfur</keyword>
<keyword evidence="3 8" id="KW-0479">Metal-binding</keyword>
<dbReference type="InterPro" id="IPR017896">
    <property type="entry name" value="4Fe4S_Fe-S-bd"/>
</dbReference>
<feature type="binding site" evidence="8">
    <location>
        <position position="68"/>
    </location>
    <ligand>
        <name>[4Fe-4S] cluster</name>
        <dbReference type="ChEBI" id="CHEBI:49883"/>
        <label>2</label>
    </ligand>
</feature>
<feature type="domain" description="4Fe-4S ferredoxin-type" evidence="9">
    <location>
        <begin position="57"/>
        <end position="88"/>
    </location>
</feature>
<feature type="binding site" evidence="8">
    <location>
        <position position="42"/>
    </location>
    <ligand>
        <name>[4Fe-4S] cluster</name>
        <dbReference type="ChEBI" id="CHEBI:49883"/>
        <label>1</label>
    </ligand>
</feature>
<dbReference type="Pfam" id="PF12838">
    <property type="entry name" value="Fer4_7"/>
    <property type="match status" value="1"/>
</dbReference>
<evidence type="ECO:0000313" key="12">
    <source>
        <dbReference type="EMBL" id="VEI73646.1"/>
    </source>
</evidence>
<dbReference type="PROSITE" id="PS51379">
    <property type="entry name" value="4FE4S_FER_2"/>
    <property type="match status" value="3"/>
</dbReference>
<evidence type="ECO:0000256" key="2">
    <source>
        <dbReference type="ARBA" id="ARBA00022485"/>
    </source>
</evidence>
<dbReference type="PANTHER" id="PTHR43687:SF6">
    <property type="entry name" value="L-ASPARTATE SEMIALDEHYDE SULFURTRANSFERASE IRON-SULFUR SUBUNIT"/>
    <property type="match status" value="1"/>
</dbReference>
<keyword evidence="17" id="KW-1185">Reference proteome</keyword>
<evidence type="ECO:0000256" key="5">
    <source>
        <dbReference type="ARBA" id="ARBA00022982"/>
    </source>
</evidence>
<dbReference type="Proteomes" id="UP000503464">
    <property type="component" value="Chromosome"/>
</dbReference>
<keyword evidence="5" id="KW-0249">Electron transport</keyword>
<name>A0A0U4A2W4_SERFO</name>
<dbReference type="EMBL" id="CABEEZ010000101">
    <property type="protein sequence ID" value="VTR41610.1"/>
    <property type="molecule type" value="Genomic_DNA"/>
</dbReference>
<feature type="domain" description="4Fe-4S ferredoxin-type" evidence="9">
    <location>
        <begin position="131"/>
        <end position="160"/>
    </location>
</feature>
<dbReference type="KEGG" id="sfg:AV650_22890"/>
<dbReference type="PROSITE" id="PS00198">
    <property type="entry name" value="4FE4S_FER_1"/>
    <property type="match status" value="3"/>
</dbReference>
<accession>A0A0U4A2W4</accession>
<dbReference type="GO" id="GO:0005737">
    <property type="term" value="C:cytoplasm"/>
    <property type="evidence" value="ECO:0007669"/>
    <property type="project" value="UniProtKB-SubCell"/>
</dbReference>
<reference evidence="11" key="4">
    <citation type="submission" date="2022-06" db="EMBL/GenBank/DDBJ databases">
        <title>Genome sequences of seven Enterobacteriaceae strains isolated from Canadian wastewater treatment facilities.</title>
        <authorList>
            <person name="Huang H."/>
            <person name="Chmara J.T."/>
            <person name="Duceppe M.-O."/>
        </authorList>
    </citation>
    <scope>NUCLEOTIDE SEQUENCE</scope>
    <source>
        <strain evidence="11">HH13</strain>
    </source>
</reference>
<evidence type="ECO:0000313" key="16">
    <source>
        <dbReference type="Proteomes" id="UP000503464"/>
    </source>
</evidence>
<feature type="binding site" evidence="8">
    <location>
        <position position="143"/>
    </location>
    <ligand>
        <name>[4Fe-4S] cluster</name>
        <dbReference type="ChEBI" id="CHEBI:49883"/>
        <label>3</label>
    </ligand>
</feature>
<dbReference type="HAMAP" id="MF_02201">
    <property type="entry name" value="NapF"/>
    <property type="match status" value="1"/>
</dbReference>
<keyword evidence="8" id="KW-0963">Cytoplasm</keyword>
<dbReference type="Proteomes" id="UP000659084">
    <property type="component" value="Unassembled WGS sequence"/>
</dbReference>
<dbReference type="EMBL" id="LR134492">
    <property type="protein sequence ID" value="VEI73646.1"/>
    <property type="molecule type" value="Genomic_DNA"/>
</dbReference>
<keyword evidence="2 8" id="KW-0004">4Fe-4S</keyword>
<dbReference type="EMBL" id="CP054160">
    <property type="protein sequence ID" value="QKJ58233.1"/>
    <property type="molecule type" value="Genomic_DNA"/>
</dbReference>
<dbReference type="Proteomes" id="UP000270487">
    <property type="component" value="Chromosome"/>
</dbReference>
<dbReference type="SUPFAM" id="SSF54862">
    <property type="entry name" value="4Fe-4S ferredoxins"/>
    <property type="match status" value="1"/>
</dbReference>
<feature type="binding site" evidence="8">
    <location>
        <position position="78"/>
    </location>
    <ligand>
        <name>[4Fe-4S] cluster</name>
        <dbReference type="ChEBI" id="CHEBI:49883"/>
        <label>2</label>
    </ligand>
</feature>
<evidence type="ECO:0000256" key="7">
    <source>
        <dbReference type="ARBA" id="ARBA00023014"/>
    </source>
</evidence>
<evidence type="ECO:0000313" key="10">
    <source>
        <dbReference type="EMBL" id="MBC3211163.1"/>
    </source>
</evidence>
<evidence type="ECO:0000313" key="14">
    <source>
        <dbReference type="EMBL" id="WMT13485.1"/>
    </source>
</evidence>
<comment type="similarity">
    <text evidence="8">Belongs to the NapF family.</text>
</comment>
<dbReference type="EMBL" id="CP133586">
    <property type="protein sequence ID" value="WMT13485.1"/>
    <property type="molecule type" value="Genomic_DNA"/>
</dbReference>
<dbReference type="GO" id="GO:0046872">
    <property type="term" value="F:metal ion binding"/>
    <property type="evidence" value="ECO:0007669"/>
    <property type="project" value="UniProtKB-KW"/>
</dbReference>
<gene>
    <name evidence="8 10" type="primary">napF</name>
    <name evidence="11" type="ORF">G9399_07330</name>
    <name evidence="10" type="ORF">H8J20_03335</name>
    <name evidence="13" type="ORF">NCTC12965_04700</name>
    <name evidence="12" type="ORF">NCTC13193_04269</name>
    <name evidence="14" type="ORF">RFB13_20005</name>
</gene>
<evidence type="ECO:0000313" key="15">
    <source>
        <dbReference type="Proteomes" id="UP000270487"/>
    </source>
</evidence>
<evidence type="ECO:0000256" key="1">
    <source>
        <dbReference type="ARBA" id="ARBA00022448"/>
    </source>
</evidence>
<feature type="binding site" evidence="8">
    <location>
        <position position="146"/>
    </location>
    <ligand>
        <name>[4Fe-4S] cluster</name>
        <dbReference type="ChEBI" id="CHEBI:49883"/>
        <label>3</label>
    </ligand>
</feature>
<dbReference type="Proteomes" id="UP001235341">
    <property type="component" value="Chromosome"/>
</dbReference>
<feature type="binding site" evidence="8">
    <location>
        <position position="140"/>
    </location>
    <ligand>
        <name>[4Fe-4S] cluster</name>
        <dbReference type="ChEBI" id="CHEBI:49883"/>
        <label>3</label>
    </ligand>
</feature>
<evidence type="ECO:0000256" key="8">
    <source>
        <dbReference type="HAMAP-Rule" id="MF_02201"/>
    </source>
</evidence>
<dbReference type="CDD" id="cd10564">
    <property type="entry name" value="NapF_like"/>
    <property type="match status" value="1"/>
</dbReference>
<keyword evidence="1" id="KW-0813">Transport</keyword>
<feature type="domain" description="4Fe-4S ferredoxin-type" evidence="9">
    <location>
        <begin position="27"/>
        <end position="56"/>
    </location>
</feature>
<evidence type="ECO:0000256" key="3">
    <source>
        <dbReference type="ARBA" id="ARBA00022723"/>
    </source>
</evidence>
<dbReference type="GO" id="GO:0051539">
    <property type="term" value="F:4 iron, 4 sulfur cluster binding"/>
    <property type="evidence" value="ECO:0007669"/>
    <property type="project" value="UniProtKB-UniRule"/>
</dbReference>
<comment type="cofactor">
    <cofactor evidence="8">
        <name>[4Fe-4S] cluster</name>
        <dbReference type="ChEBI" id="CHEBI:49883"/>
    </cofactor>
</comment>